<protein>
    <submittedName>
        <fullName evidence="4">NUDIX hydrolase</fullName>
    </submittedName>
</protein>
<dbReference type="RefSeq" id="WP_080045209.1">
    <property type="nucleotide sequence ID" value="NZ_CP017717.1"/>
</dbReference>
<dbReference type="Pfam" id="PF00293">
    <property type="entry name" value="NUDIX"/>
    <property type="match status" value="1"/>
</dbReference>
<dbReference type="InterPro" id="IPR020084">
    <property type="entry name" value="NUDIX_hydrolase_CS"/>
</dbReference>
<dbReference type="OrthoDB" id="177518at2"/>
<dbReference type="Proteomes" id="UP000190797">
    <property type="component" value="Chromosome"/>
</dbReference>
<dbReference type="KEGG" id="noa:BKM31_51680"/>
<evidence type="ECO:0000313" key="5">
    <source>
        <dbReference type="Proteomes" id="UP000190797"/>
    </source>
</evidence>
<name>A0A1V0AFG0_9ACTN</name>
<dbReference type="PROSITE" id="PS51462">
    <property type="entry name" value="NUDIX"/>
    <property type="match status" value="1"/>
</dbReference>
<dbReference type="PROSITE" id="PS00893">
    <property type="entry name" value="NUDIX_BOX"/>
    <property type="match status" value="1"/>
</dbReference>
<evidence type="ECO:0000256" key="2">
    <source>
        <dbReference type="ARBA" id="ARBA00022801"/>
    </source>
</evidence>
<keyword evidence="5" id="KW-1185">Reference proteome</keyword>
<dbReference type="Gene3D" id="3.90.79.10">
    <property type="entry name" value="Nucleoside Triphosphate Pyrophosphohydrolase"/>
    <property type="match status" value="1"/>
</dbReference>
<dbReference type="EMBL" id="CP017717">
    <property type="protein sequence ID" value="AQZ68822.1"/>
    <property type="molecule type" value="Genomic_DNA"/>
</dbReference>
<evidence type="ECO:0000259" key="3">
    <source>
        <dbReference type="PROSITE" id="PS51462"/>
    </source>
</evidence>
<reference evidence="5" key="1">
    <citation type="journal article" date="2017" name="Med. Chem. Commun.">
        <title>Nonomuraea sp. ATCC 55076 harbours the largest actinomycete chromosome to date and the kistamicin biosynthetic gene cluster.</title>
        <authorList>
            <person name="Nazari B."/>
            <person name="Forneris C.C."/>
            <person name="Gibson M.I."/>
            <person name="Moon K."/>
            <person name="Schramma K.R."/>
            <person name="Seyedsayamdost M.R."/>
        </authorList>
    </citation>
    <scope>NUCLEOTIDE SEQUENCE [LARGE SCALE GENOMIC DNA]</scope>
    <source>
        <strain evidence="5">ATCC 55076</strain>
    </source>
</reference>
<comment type="similarity">
    <text evidence="1">Belongs to the Nudix hydrolase family.</text>
</comment>
<dbReference type="GO" id="GO:0016787">
    <property type="term" value="F:hydrolase activity"/>
    <property type="evidence" value="ECO:0007669"/>
    <property type="project" value="UniProtKB-KW"/>
</dbReference>
<sequence length="174" mass="20022">MRWQVHSEESVYTDRWLDVRVADVELPDGRHLDHRLIRTAPGAGAVVIDERSRVLLIWRHRFITDTWGWEIPIGKVEEGEEPIVAAAREVEEETGWRPGSLRPLLYTQPTNGISDSEHHIFRADSAWHIGPPSEAWEAERIEWVPLTDIGRLIEKRDIVSGTSMNALLYVLTKM</sequence>
<dbReference type="AlphaFoldDB" id="A0A1V0AFG0"/>
<proteinExistence type="inferred from homology"/>
<keyword evidence="2 4" id="KW-0378">Hydrolase</keyword>
<dbReference type="InterPro" id="IPR000086">
    <property type="entry name" value="NUDIX_hydrolase_dom"/>
</dbReference>
<gene>
    <name evidence="4" type="ORF">BKM31_51680</name>
</gene>
<organism evidence="4 5">
    <name type="scientific">[Actinomadura] parvosata subsp. kistnae</name>
    <dbReference type="NCBI Taxonomy" id="1909395"/>
    <lineage>
        <taxon>Bacteria</taxon>
        <taxon>Bacillati</taxon>
        <taxon>Actinomycetota</taxon>
        <taxon>Actinomycetes</taxon>
        <taxon>Streptosporangiales</taxon>
        <taxon>Streptosporangiaceae</taxon>
        <taxon>Nonomuraea</taxon>
    </lineage>
</organism>
<feature type="domain" description="Nudix hydrolase" evidence="3">
    <location>
        <begin position="38"/>
        <end position="166"/>
    </location>
</feature>
<accession>A0A1V0AFG0</accession>
<dbReference type="InterPro" id="IPR015797">
    <property type="entry name" value="NUDIX_hydrolase-like_dom_sf"/>
</dbReference>
<evidence type="ECO:0000256" key="1">
    <source>
        <dbReference type="ARBA" id="ARBA00005582"/>
    </source>
</evidence>
<dbReference type="STRING" id="1909395.BKM31_51680"/>
<dbReference type="CDD" id="cd03424">
    <property type="entry name" value="NUDIX_ADPRase_Nudt5_UGPPase_Nudt14"/>
    <property type="match status" value="1"/>
</dbReference>
<dbReference type="PANTHER" id="PTHR43736">
    <property type="entry name" value="ADP-RIBOSE PYROPHOSPHATASE"/>
    <property type="match status" value="1"/>
</dbReference>
<dbReference type="PANTHER" id="PTHR43736:SF1">
    <property type="entry name" value="DIHYDRONEOPTERIN TRIPHOSPHATE DIPHOSPHATASE"/>
    <property type="match status" value="1"/>
</dbReference>
<evidence type="ECO:0000313" key="4">
    <source>
        <dbReference type="EMBL" id="AQZ68822.1"/>
    </source>
</evidence>
<dbReference type="SUPFAM" id="SSF55811">
    <property type="entry name" value="Nudix"/>
    <property type="match status" value="1"/>
</dbReference>